<dbReference type="UniPathway" id="UPA00138"/>
<keyword evidence="1 2" id="KW-0413">Isomerase</keyword>
<keyword evidence="2" id="KW-0963">Cytoplasm</keyword>
<dbReference type="SUPFAM" id="SSF51351">
    <property type="entry name" value="Triosephosphate isomerase (TIM)"/>
    <property type="match status" value="1"/>
</dbReference>
<sequence length="281" mass="29269">MRVSLPANRPTGTTHATTPKAIIGVSLKMYFGYQRSVDYCRDVAAIAFAHPAVQAGEIELFVLPTLPVLPEAARILGTAGAAAGAQDIFWEDEGAFTGEVGGKTVAELGGRYAEVGHAERRRFFGEDDTVIGLKTAAAYRNGLTPILCVGELHAGSPEEAIAQCSAEIDAALNRAQSLGPAGRTIVAYEPQWAIGAPEPATPDYISAVITGLDAHLRTLPGQADSRVIYGGSAGPGLITKLNSAVAGLFLGRFAHDPKALETILDETAARLAGSYLAVSAE</sequence>
<dbReference type="InterPro" id="IPR000652">
    <property type="entry name" value="Triosephosphate_isomerase"/>
</dbReference>
<comment type="catalytic activity">
    <reaction evidence="2">
        <text>D-glyceraldehyde 3-phosphate = dihydroxyacetone phosphate</text>
        <dbReference type="Rhea" id="RHEA:18585"/>
        <dbReference type="ChEBI" id="CHEBI:57642"/>
        <dbReference type="ChEBI" id="CHEBI:59776"/>
        <dbReference type="EC" id="5.3.1.1"/>
    </reaction>
</comment>
<dbReference type="GO" id="GO:0006096">
    <property type="term" value="P:glycolytic process"/>
    <property type="evidence" value="ECO:0007669"/>
    <property type="project" value="UniProtKB-UniPathway"/>
</dbReference>
<dbReference type="Gene3D" id="3.20.20.70">
    <property type="entry name" value="Aldolase class I"/>
    <property type="match status" value="1"/>
</dbReference>
<dbReference type="GO" id="GO:0005829">
    <property type="term" value="C:cytosol"/>
    <property type="evidence" value="ECO:0007669"/>
    <property type="project" value="TreeGrafter"/>
</dbReference>
<accession>A0A4R5XSV3</accession>
<dbReference type="Proteomes" id="UP000294621">
    <property type="component" value="Unassembled WGS sequence"/>
</dbReference>
<dbReference type="InterPro" id="IPR013785">
    <property type="entry name" value="Aldolase_TIM"/>
</dbReference>
<comment type="caution">
    <text evidence="3">The sequence shown here is derived from an EMBL/GenBank/DDBJ whole genome shotgun (WGS) entry which is preliminary data.</text>
</comment>
<comment type="pathway">
    <text evidence="2">Carbohydrate biosynthesis; gluconeogenesis.</text>
</comment>
<comment type="subcellular location">
    <subcellularLocation>
        <location evidence="2">Cytoplasm</location>
    </subcellularLocation>
</comment>
<reference evidence="3 4" key="1">
    <citation type="submission" date="2019-03" db="EMBL/GenBank/DDBJ databases">
        <title>Genome Sequencing and Assembly of Various Microbes Isolated from Partially Reclaimed Soil and Acid Mine Drainage (AMD) Site.</title>
        <authorList>
            <person name="Steinbock B."/>
            <person name="Bechtold R."/>
            <person name="Sevigny J.L."/>
            <person name="Thomas D."/>
            <person name="Cuthill L.R."/>
            <person name="Aveiro Johannsen E.J."/>
            <person name="Thomas K."/>
            <person name="Ghosh A."/>
        </authorList>
    </citation>
    <scope>NUCLEOTIDE SEQUENCE [LARGE SCALE GENOMIC DNA]</scope>
    <source>
        <strain evidence="3 4">S-A1</strain>
    </source>
</reference>
<dbReference type="GO" id="GO:0004807">
    <property type="term" value="F:triose-phosphate isomerase activity"/>
    <property type="evidence" value="ECO:0007669"/>
    <property type="project" value="UniProtKB-EC"/>
</dbReference>
<dbReference type="PANTHER" id="PTHR21139">
    <property type="entry name" value="TRIOSEPHOSPHATE ISOMERASE"/>
    <property type="match status" value="1"/>
</dbReference>
<keyword evidence="2" id="KW-0312">Gluconeogenesis</keyword>
<evidence type="ECO:0000313" key="4">
    <source>
        <dbReference type="Proteomes" id="UP000294621"/>
    </source>
</evidence>
<dbReference type="GO" id="GO:0046166">
    <property type="term" value="P:glyceraldehyde-3-phosphate biosynthetic process"/>
    <property type="evidence" value="ECO:0007669"/>
    <property type="project" value="TreeGrafter"/>
</dbReference>
<evidence type="ECO:0000256" key="1">
    <source>
        <dbReference type="ARBA" id="ARBA00023235"/>
    </source>
</evidence>
<keyword evidence="2" id="KW-0324">Glycolysis</keyword>
<comment type="pathway">
    <text evidence="2">Carbohydrate degradation; glycolysis; D-glyceraldehyde 3-phosphate from glycerone phosphate: step 1/1.</text>
</comment>
<name>A0A4R5XSV3_9MICC</name>
<comment type="subunit">
    <text evidence="2">Homodimer.</text>
</comment>
<dbReference type="AlphaFoldDB" id="A0A4R5XSV3"/>
<dbReference type="EMBL" id="SMZQ01000009">
    <property type="protein sequence ID" value="TDL34005.1"/>
    <property type="molecule type" value="Genomic_DNA"/>
</dbReference>
<dbReference type="EC" id="5.3.1.1" evidence="2"/>
<evidence type="ECO:0000256" key="2">
    <source>
        <dbReference type="RuleBase" id="RU363013"/>
    </source>
</evidence>
<dbReference type="GO" id="GO:0006094">
    <property type="term" value="P:gluconeogenesis"/>
    <property type="evidence" value="ECO:0007669"/>
    <property type="project" value="UniProtKB-UniPathway"/>
</dbReference>
<protein>
    <recommendedName>
        <fullName evidence="2">Triosephosphate isomerase</fullName>
        <ecNumber evidence="2">5.3.1.1</ecNumber>
    </recommendedName>
</protein>
<dbReference type="GO" id="GO:0019563">
    <property type="term" value="P:glycerol catabolic process"/>
    <property type="evidence" value="ECO:0007669"/>
    <property type="project" value="TreeGrafter"/>
</dbReference>
<dbReference type="PROSITE" id="PS51440">
    <property type="entry name" value="TIM_2"/>
    <property type="match status" value="1"/>
</dbReference>
<dbReference type="InterPro" id="IPR035990">
    <property type="entry name" value="TIM_sf"/>
</dbReference>
<organism evidence="3 4">
    <name type="scientific">Arthrobacter nitrophenolicus</name>
    <dbReference type="NCBI Taxonomy" id="683150"/>
    <lineage>
        <taxon>Bacteria</taxon>
        <taxon>Bacillati</taxon>
        <taxon>Actinomycetota</taxon>
        <taxon>Actinomycetes</taxon>
        <taxon>Micrococcales</taxon>
        <taxon>Micrococcaceae</taxon>
        <taxon>Arthrobacter</taxon>
    </lineage>
</organism>
<gene>
    <name evidence="3" type="ORF">E2R57_15965</name>
</gene>
<proteinExistence type="inferred from homology"/>
<comment type="similarity">
    <text evidence="2">Belongs to the triosephosphate isomerase family.</text>
</comment>
<dbReference type="PANTHER" id="PTHR21139:SF2">
    <property type="entry name" value="TRIOSEPHOSPHATE ISOMERASE"/>
    <property type="match status" value="1"/>
</dbReference>
<dbReference type="OrthoDB" id="9809429at2"/>
<dbReference type="CDD" id="cd00311">
    <property type="entry name" value="TIM"/>
    <property type="match status" value="1"/>
</dbReference>
<dbReference type="Pfam" id="PF00121">
    <property type="entry name" value="TIM"/>
    <property type="match status" value="1"/>
</dbReference>
<evidence type="ECO:0000313" key="3">
    <source>
        <dbReference type="EMBL" id="TDL34005.1"/>
    </source>
</evidence>
<dbReference type="UniPathway" id="UPA00109">
    <property type="reaction ID" value="UER00189"/>
</dbReference>